<protein>
    <recommendedName>
        <fullName evidence="1">Pyridoxamine 5'-phosphate oxidase N-terminal domain-containing protein</fullName>
    </recommendedName>
</protein>
<reference evidence="3" key="1">
    <citation type="journal article" date="2019" name="Int. J. Syst. Evol. Microbiol.">
        <title>The Global Catalogue of Microorganisms (GCM) 10K type strain sequencing project: providing services to taxonomists for standard genome sequencing and annotation.</title>
        <authorList>
            <consortium name="The Broad Institute Genomics Platform"/>
            <consortium name="The Broad Institute Genome Sequencing Center for Infectious Disease"/>
            <person name="Wu L."/>
            <person name="Ma J."/>
        </authorList>
    </citation>
    <scope>NUCLEOTIDE SEQUENCE [LARGE SCALE GENOMIC DNA]</scope>
    <source>
        <strain evidence="3">JCM 3272</strain>
    </source>
</reference>
<dbReference type="Proteomes" id="UP001501444">
    <property type="component" value="Unassembled WGS sequence"/>
</dbReference>
<gene>
    <name evidence="2" type="ORF">GCM10010170_006080</name>
</gene>
<dbReference type="EMBL" id="BAAARV010000005">
    <property type="protein sequence ID" value="GAA2328974.1"/>
    <property type="molecule type" value="Genomic_DNA"/>
</dbReference>
<accession>A0ABP5SDS6</accession>
<name>A0ABP5SDS6_9ACTN</name>
<comment type="caution">
    <text evidence="2">The sequence shown here is derived from an EMBL/GenBank/DDBJ whole genome shotgun (WGS) entry which is preliminary data.</text>
</comment>
<dbReference type="RefSeq" id="WP_344610643.1">
    <property type="nucleotide sequence ID" value="NZ_BAAARV010000005.1"/>
</dbReference>
<organism evidence="2 3">
    <name type="scientific">Dactylosporangium salmoneum</name>
    <dbReference type="NCBI Taxonomy" id="53361"/>
    <lineage>
        <taxon>Bacteria</taxon>
        <taxon>Bacillati</taxon>
        <taxon>Actinomycetota</taxon>
        <taxon>Actinomycetes</taxon>
        <taxon>Micromonosporales</taxon>
        <taxon>Micromonosporaceae</taxon>
        <taxon>Dactylosporangium</taxon>
    </lineage>
</organism>
<dbReference type="Pfam" id="PF01243">
    <property type="entry name" value="PNPOx_N"/>
    <property type="match status" value="1"/>
</dbReference>
<evidence type="ECO:0000313" key="3">
    <source>
        <dbReference type="Proteomes" id="UP001501444"/>
    </source>
</evidence>
<evidence type="ECO:0000259" key="1">
    <source>
        <dbReference type="Pfam" id="PF01243"/>
    </source>
</evidence>
<dbReference type="SUPFAM" id="SSF50475">
    <property type="entry name" value="FMN-binding split barrel"/>
    <property type="match status" value="1"/>
</dbReference>
<dbReference type="PANTHER" id="PTHR42815">
    <property type="entry name" value="FAD-BINDING, PUTATIVE (AFU_ORTHOLOGUE AFUA_6G07600)-RELATED"/>
    <property type="match status" value="1"/>
</dbReference>
<dbReference type="InterPro" id="IPR011576">
    <property type="entry name" value="Pyridox_Oxase_N"/>
</dbReference>
<evidence type="ECO:0000313" key="2">
    <source>
        <dbReference type="EMBL" id="GAA2328974.1"/>
    </source>
</evidence>
<proteinExistence type="predicted"/>
<feature type="domain" description="Pyridoxamine 5'-phosphate oxidase N-terminal" evidence="1">
    <location>
        <begin position="13"/>
        <end position="113"/>
    </location>
</feature>
<sequence length="150" mass="16674">MATLSDHEVLTGLDERMQSFVRRQEMMFVATGDPDDGNDCTFVTGGPGFVRVLDVNRLAWPEFDEGQPSQAIADIARDPRISLLFVDFARGAIGLHVSGRAKVLDDDAMRRAYRSLNLDPSLELVADRRPARWVTVYVEEAYLSAGGELE</sequence>
<keyword evidence="3" id="KW-1185">Reference proteome</keyword>
<dbReference type="Gene3D" id="2.30.110.10">
    <property type="entry name" value="Electron Transport, Fmn-binding Protein, Chain A"/>
    <property type="match status" value="1"/>
</dbReference>
<dbReference type="PANTHER" id="PTHR42815:SF2">
    <property type="entry name" value="FAD-BINDING, PUTATIVE (AFU_ORTHOLOGUE AFUA_6G07600)-RELATED"/>
    <property type="match status" value="1"/>
</dbReference>
<dbReference type="InterPro" id="IPR012349">
    <property type="entry name" value="Split_barrel_FMN-bd"/>
</dbReference>